<evidence type="ECO:0000256" key="1">
    <source>
        <dbReference type="SAM" id="MobiDB-lite"/>
    </source>
</evidence>
<dbReference type="EMBL" id="JAUSVV010000009">
    <property type="protein sequence ID" value="MDQ0444026.1"/>
    <property type="molecule type" value="Genomic_DNA"/>
</dbReference>
<proteinExistence type="predicted"/>
<gene>
    <name evidence="2" type="ORF">QO016_003534</name>
</gene>
<evidence type="ECO:0000313" key="3">
    <source>
        <dbReference type="Proteomes" id="UP001236369"/>
    </source>
</evidence>
<comment type="caution">
    <text evidence="2">The sequence shown here is derived from an EMBL/GenBank/DDBJ whole genome shotgun (WGS) entry which is preliminary data.</text>
</comment>
<name>A0ABU0HRB5_9HYPH</name>
<evidence type="ECO:0000313" key="2">
    <source>
        <dbReference type="EMBL" id="MDQ0444026.1"/>
    </source>
</evidence>
<keyword evidence="3" id="KW-1185">Reference proteome</keyword>
<accession>A0ABU0HRB5</accession>
<feature type="region of interest" description="Disordered" evidence="1">
    <location>
        <begin position="1"/>
        <end position="20"/>
    </location>
</feature>
<organism evidence="2 3">
    <name type="scientific">Methylobacterium persicinum</name>
    <dbReference type="NCBI Taxonomy" id="374426"/>
    <lineage>
        <taxon>Bacteria</taxon>
        <taxon>Pseudomonadati</taxon>
        <taxon>Pseudomonadota</taxon>
        <taxon>Alphaproteobacteria</taxon>
        <taxon>Hyphomicrobiales</taxon>
        <taxon>Methylobacteriaceae</taxon>
        <taxon>Methylobacterium</taxon>
    </lineage>
</organism>
<feature type="compositionally biased region" description="Low complexity" evidence="1">
    <location>
        <begin position="1"/>
        <end position="12"/>
    </location>
</feature>
<reference evidence="2 3" key="1">
    <citation type="submission" date="2023-07" db="EMBL/GenBank/DDBJ databases">
        <title>Genomic Encyclopedia of Type Strains, Phase IV (KMG-IV): sequencing the most valuable type-strain genomes for metagenomic binning, comparative biology and taxonomic classification.</title>
        <authorList>
            <person name="Goeker M."/>
        </authorList>
    </citation>
    <scope>NUCLEOTIDE SEQUENCE [LARGE SCALE GENOMIC DNA]</scope>
    <source>
        <strain evidence="2 3">DSM 19562</strain>
    </source>
</reference>
<sequence>MALAAPLPAPCADRGTQPAYPATRAVGGWRKALRCPRPGRALAFPFDDLLTFAAPAPPET</sequence>
<dbReference type="Proteomes" id="UP001236369">
    <property type="component" value="Unassembled WGS sequence"/>
</dbReference>
<dbReference type="RefSeq" id="WP_238249265.1">
    <property type="nucleotide sequence ID" value="NZ_BPQX01000028.1"/>
</dbReference>
<protein>
    <submittedName>
        <fullName evidence="2">Uncharacterized protein</fullName>
    </submittedName>
</protein>